<dbReference type="Proteomes" id="UP001059663">
    <property type="component" value="Chromosome"/>
</dbReference>
<gene>
    <name evidence="1" type="ORF">LP422_01165</name>
</gene>
<evidence type="ECO:0000313" key="2">
    <source>
        <dbReference type="Proteomes" id="UP001059663"/>
    </source>
</evidence>
<reference evidence="1" key="1">
    <citation type="submission" date="2021-11" db="EMBL/GenBank/DDBJ databases">
        <title>Study of the species diversity of bacterial strains isolated from a unique natural object - Shulgan-Tash cave (Bashkiria).</title>
        <authorList>
            <person name="Sazanova A.L."/>
            <person name="Chirak E.R."/>
            <person name="Safronova V.I."/>
        </authorList>
    </citation>
    <scope>NUCLEOTIDE SEQUENCE</scope>
    <source>
        <strain evidence="1">P1</strain>
    </source>
</reference>
<protein>
    <submittedName>
        <fullName evidence="1">Uncharacterized protein</fullName>
    </submittedName>
</protein>
<proteinExistence type="predicted"/>
<sequence length="292" mass="33056">MTNLRGRTVTIRGSAVEWIPVVVIDHPASPPTGVIPDPDPKGRSVVITRRDWEFLWDQLRSATAIVDYLHRVAEEEPLELGAETNRYLDLAEKDAEAPPDSLPHWIPKTGAVRTNMPVLPHDPVASSDRFGHAIFQQILEDVAATDFTGDEMDRIALLSHLDRVAVGARAELGRLLLRRLIQCAEVPPSQHRLEHRIMYLDRGSLQLTFTTMTQLTQHHREAYQSRLLLRRQEFLRKCEAQGPIYPRTVGILLTPRHDGPRAWDTTTISTNGPPAFDDEEYARLAHVFEPNV</sequence>
<name>A0AC61U4R0_9MICO</name>
<organism evidence="1 2">
    <name type="scientific">Janibacter limosus</name>
    <dbReference type="NCBI Taxonomy" id="53458"/>
    <lineage>
        <taxon>Bacteria</taxon>
        <taxon>Bacillati</taxon>
        <taxon>Actinomycetota</taxon>
        <taxon>Actinomycetes</taxon>
        <taxon>Micrococcales</taxon>
        <taxon>Intrasporangiaceae</taxon>
        <taxon>Janibacter</taxon>
    </lineage>
</organism>
<accession>A0AC61U4R0</accession>
<dbReference type="EMBL" id="CP087977">
    <property type="protein sequence ID" value="UUZ45007.1"/>
    <property type="molecule type" value="Genomic_DNA"/>
</dbReference>
<evidence type="ECO:0000313" key="1">
    <source>
        <dbReference type="EMBL" id="UUZ45007.1"/>
    </source>
</evidence>